<dbReference type="EMBL" id="JBGBPQ010000020">
    <property type="protein sequence ID" value="KAL1504254.1"/>
    <property type="molecule type" value="Genomic_DNA"/>
</dbReference>
<organism evidence="2 3">
    <name type="scientific">Prymnesium parvum</name>
    <name type="common">Toxic golden alga</name>
    <dbReference type="NCBI Taxonomy" id="97485"/>
    <lineage>
        <taxon>Eukaryota</taxon>
        <taxon>Haptista</taxon>
        <taxon>Haptophyta</taxon>
        <taxon>Prymnesiophyceae</taxon>
        <taxon>Prymnesiales</taxon>
        <taxon>Prymnesiaceae</taxon>
        <taxon>Prymnesium</taxon>
    </lineage>
</organism>
<accession>A0AB34IS17</accession>
<evidence type="ECO:0000313" key="3">
    <source>
        <dbReference type="Proteomes" id="UP001515480"/>
    </source>
</evidence>
<name>A0AB34IS17_PRYPA</name>
<evidence type="ECO:0000256" key="1">
    <source>
        <dbReference type="SAM" id="MobiDB-lite"/>
    </source>
</evidence>
<feature type="region of interest" description="Disordered" evidence="1">
    <location>
        <begin position="197"/>
        <end position="246"/>
    </location>
</feature>
<feature type="compositionally biased region" description="Basic and acidic residues" evidence="1">
    <location>
        <begin position="57"/>
        <end position="66"/>
    </location>
</feature>
<gene>
    <name evidence="2" type="ORF">AB1Y20_010663</name>
</gene>
<feature type="compositionally biased region" description="Acidic residues" evidence="1">
    <location>
        <begin position="197"/>
        <end position="208"/>
    </location>
</feature>
<dbReference type="AlphaFoldDB" id="A0AB34IS17"/>
<evidence type="ECO:0008006" key="4">
    <source>
        <dbReference type="Google" id="ProtNLM"/>
    </source>
</evidence>
<evidence type="ECO:0000313" key="2">
    <source>
        <dbReference type="EMBL" id="KAL1504254.1"/>
    </source>
</evidence>
<keyword evidence="3" id="KW-1185">Reference proteome</keyword>
<reference evidence="2 3" key="1">
    <citation type="journal article" date="2024" name="Science">
        <title>Giant polyketide synthase enzymes in the biosynthesis of giant marine polyether toxins.</title>
        <authorList>
            <person name="Fallon T.R."/>
            <person name="Shende V.V."/>
            <person name="Wierzbicki I.H."/>
            <person name="Pendleton A.L."/>
            <person name="Watervoot N.F."/>
            <person name="Auber R.P."/>
            <person name="Gonzalez D.J."/>
            <person name="Wisecaver J.H."/>
            <person name="Moore B.S."/>
        </authorList>
    </citation>
    <scope>NUCLEOTIDE SEQUENCE [LARGE SCALE GENOMIC DNA]</scope>
    <source>
        <strain evidence="2 3">12B1</strain>
    </source>
</reference>
<proteinExistence type="predicted"/>
<feature type="compositionally biased region" description="Low complexity" evidence="1">
    <location>
        <begin position="42"/>
        <end position="55"/>
    </location>
</feature>
<protein>
    <recommendedName>
        <fullName evidence="4">Transcription factor Iwr1 domain-containing protein</fullName>
    </recommendedName>
</protein>
<feature type="region of interest" description="Disordered" evidence="1">
    <location>
        <begin position="1"/>
        <end position="70"/>
    </location>
</feature>
<sequence>MRHTVDSLSLGAASPAPPLAAQRYKLVRTTERTSTPAARGVPSGSSPTAAAASGAELRQRAMEQQRKAGQAARFTLVAVHRSTDLPEVLELQRHAKLPKLVPFGAPLPPSGKAGGQERWVQPGPMERWASSPDPAPRPGDLQEELAQVWRDAAAVASEVLQQDSAMKEAVDEFVFDEYVTVESVDEEEGDEGMFAEEVWWEEPEEEQWEGTGDYSDADSNAEGQDYPEEESSEDDHSQGSDTAVPW</sequence>
<comment type="caution">
    <text evidence="2">The sequence shown here is derived from an EMBL/GenBank/DDBJ whole genome shotgun (WGS) entry which is preliminary data.</text>
</comment>
<dbReference type="Proteomes" id="UP001515480">
    <property type="component" value="Unassembled WGS sequence"/>
</dbReference>